<dbReference type="Pfam" id="PF02797">
    <property type="entry name" value="Chal_sti_synt_C"/>
    <property type="match status" value="1"/>
</dbReference>
<dbReference type="PIRSF" id="PIRSF000451">
    <property type="entry name" value="PKS_III"/>
    <property type="match status" value="1"/>
</dbReference>
<dbReference type="GO" id="GO:0030639">
    <property type="term" value="P:polyketide biosynthetic process"/>
    <property type="evidence" value="ECO:0007669"/>
    <property type="project" value="TreeGrafter"/>
</dbReference>
<dbReference type="SUPFAM" id="SSF53901">
    <property type="entry name" value="Thiolase-like"/>
    <property type="match status" value="2"/>
</dbReference>
<evidence type="ECO:0000313" key="9">
    <source>
        <dbReference type="Proteomes" id="UP000036168"/>
    </source>
</evidence>
<dbReference type="InterPro" id="IPR011141">
    <property type="entry name" value="Polyketide_synthase_type-III"/>
</dbReference>
<dbReference type="InterPro" id="IPR012328">
    <property type="entry name" value="Chalcone/stilbene_synt_C"/>
</dbReference>
<accession>A0A0T6BTK4</accession>
<dbReference type="Proteomes" id="UP001341297">
    <property type="component" value="Unassembled WGS sequence"/>
</dbReference>
<evidence type="ECO:0000259" key="6">
    <source>
        <dbReference type="Pfam" id="PF02797"/>
    </source>
</evidence>
<reference evidence="8 10" key="3">
    <citation type="submission" date="2023-03" db="EMBL/GenBank/DDBJ databases">
        <title>Agriculturally important microbes genome sequencing.</title>
        <authorList>
            <person name="Dunlap C."/>
        </authorList>
    </citation>
    <scope>NUCLEOTIDE SEQUENCE [LARGE SCALE GENOMIC DNA]</scope>
    <source>
        <strain evidence="8 10">CBP-3203</strain>
    </source>
</reference>
<dbReference type="CDD" id="cd00831">
    <property type="entry name" value="CHS_like"/>
    <property type="match status" value="1"/>
</dbReference>
<dbReference type="Pfam" id="PF00195">
    <property type="entry name" value="Chal_sti_synt_N"/>
    <property type="match status" value="1"/>
</dbReference>
<reference evidence="7 9" key="1">
    <citation type="journal article" date="2015" name="Int. J. Syst. Evol. Microbiol.">
        <title>Bacillus glycinifermentans sp. nov., isolated from fermented soybean paste.</title>
        <authorList>
            <person name="Kim S.J."/>
            <person name="Dunlap C.A."/>
            <person name="Kwon S.W."/>
            <person name="Rooney A.P."/>
        </authorList>
    </citation>
    <scope>NUCLEOTIDE SEQUENCE [LARGE SCALE GENOMIC DNA]</scope>
    <source>
        <strain evidence="7 9">GO-13</strain>
    </source>
</reference>
<dbReference type="STRING" id="1664069.BGLY_2602"/>
<dbReference type="InterPro" id="IPR001099">
    <property type="entry name" value="Chalcone/stilbene_synt_N"/>
</dbReference>
<dbReference type="Proteomes" id="UP000036168">
    <property type="component" value="Unassembled WGS sequence"/>
</dbReference>
<evidence type="ECO:0000256" key="3">
    <source>
        <dbReference type="ARBA" id="ARBA00023315"/>
    </source>
</evidence>
<name>A0A0T6BTK4_9BACI</name>
<dbReference type="EMBL" id="JARRTL010000008">
    <property type="protein sequence ID" value="MEC0484617.1"/>
    <property type="molecule type" value="Genomic_DNA"/>
</dbReference>
<dbReference type="InterPro" id="IPR018088">
    <property type="entry name" value="Chalcone/stilbene_synthase_AS"/>
</dbReference>
<proteinExistence type="inferred from homology"/>
<dbReference type="PANTHER" id="PTHR11877">
    <property type="entry name" value="HYDROXYMETHYLGLUTARYL-COA SYNTHASE"/>
    <property type="match status" value="1"/>
</dbReference>
<organism evidence="7 9">
    <name type="scientific">Bacillus glycinifermentans</name>
    <dbReference type="NCBI Taxonomy" id="1664069"/>
    <lineage>
        <taxon>Bacteria</taxon>
        <taxon>Bacillati</taxon>
        <taxon>Bacillota</taxon>
        <taxon>Bacilli</taxon>
        <taxon>Bacillales</taxon>
        <taxon>Bacillaceae</taxon>
        <taxon>Bacillus</taxon>
    </lineage>
</organism>
<evidence type="ECO:0000259" key="5">
    <source>
        <dbReference type="Pfam" id="PF00195"/>
    </source>
</evidence>
<dbReference type="AlphaFoldDB" id="A0A0T6BTK4"/>
<evidence type="ECO:0000313" key="7">
    <source>
        <dbReference type="EMBL" id="KRT94862.1"/>
    </source>
</evidence>
<dbReference type="EMBL" id="LECW02000004">
    <property type="protein sequence ID" value="KRT94862.1"/>
    <property type="molecule type" value="Genomic_DNA"/>
</dbReference>
<dbReference type="InterPro" id="IPR016039">
    <property type="entry name" value="Thiolase-like"/>
</dbReference>
<dbReference type="PROSITE" id="PS00441">
    <property type="entry name" value="CHALCONE_SYNTH"/>
    <property type="match status" value="1"/>
</dbReference>
<evidence type="ECO:0000313" key="8">
    <source>
        <dbReference type="EMBL" id="MEC0484617.1"/>
    </source>
</evidence>
<keyword evidence="2" id="KW-0808">Transferase</keyword>
<feature type="domain" description="Chalcone/stilbene synthase C-terminal" evidence="6">
    <location>
        <begin position="227"/>
        <end position="360"/>
    </location>
</feature>
<dbReference type="OrthoDB" id="9786288at2"/>
<reference evidence="7" key="2">
    <citation type="submission" date="2015-10" db="EMBL/GenBank/DDBJ databases">
        <authorList>
            <person name="Gilbert D.G."/>
        </authorList>
    </citation>
    <scope>NUCLEOTIDE SEQUENCE</scope>
    <source>
        <strain evidence="7">GO-13</strain>
    </source>
</reference>
<dbReference type="PANTHER" id="PTHR11877:SF99">
    <property type="entry name" value="1,3,6,8-TETRAHYDROXYNAPHTHALENE SYNTHASE"/>
    <property type="match status" value="1"/>
</dbReference>
<dbReference type="GO" id="GO:0016747">
    <property type="term" value="F:acyltransferase activity, transferring groups other than amino-acyl groups"/>
    <property type="evidence" value="ECO:0007669"/>
    <property type="project" value="InterPro"/>
</dbReference>
<sequence length="367" mass="40355">MAYLLSAGTSIPRCHVNQEQAAGFAREMFKDSFKDIDRLLASFKNGEIESRQFVMPLEWYKDAKSFEEKNQAYIEMAVKHSAEAVTNCLSDRRFLKSEVPFETIEAIFFVSSTGISTPSIEARLMNILPFSRQTKRIPLWGLGCAGGASGIARAFEYCTAFPKAHVLVVAAELCSLTFQKDDKSKSNLIGTSLFGDGIAAVLMCGKEADTSCSHFPVLPEVLGSQSSTLKDSEDVMGWEINNSGFQVVFSRDIPSLIRTRLKKDVEAFLDGQNAGLADIQVFLAHPGGKKVLDAYIDSLGFSEEHLACSRRILARHGNMSSATIMYVIKDCFVNVTPEPGKHGLLGALGPGFSSELLFMKWTEKESE</sequence>
<comment type="caution">
    <text evidence="7">The sequence shown here is derived from an EMBL/GenBank/DDBJ whole genome shotgun (WGS) entry which is preliminary data.</text>
</comment>
<evidence type="ECO:0000256" key="1">
    <source>
        <dbReference type="ARBA" id="ARBA00005531"/>
    </source>
</evidence>
<keyword evidence="3" id="KW-0012">Acyltransferase</keyword>
<feature type="active site" description="Acyl-thioester intermediate" evidence="4">
    <location>
        <position position="144"/>
    </location>
</feature>
<protein>
    <submittedName>
        <fullName evidence="8">3-oxoacyl-[acyl-carrier-protein] synthase III C-terminal domain-containing protein</fullName>
    </submittedName>
    <submittedName>
        <fullName evidence="7">Chalcone synthase</fullName>
    </submittedName>
</protein>
<keyword evidence="10" id="KW-1185">Reference proteome</keyword>
<gene>
    <name evidence="7" type="ORF">AB447_209980</name>
    <name evidence="8" type="ORF">P8828_07105</name>
</gene>
<feature type="domain" description="Chalcone/stilbene synthase N-terminal" evidence="5">
    <location>
        <begin position="2"/>
        <end position="203"/>
    </location>
</feature>
<evidence type="ECO:0000256" key="2">
    <source>
        <dbReference type="ARBA" id="ARBA00022679"/>
    </source>
</evidence>
<dbReference type="RefSeq" id="WP_057957424.1">
    <property type="nucleotide sequence ID" value="NZ_CP023481.1"/>
</dbReference>
<evidence type="ECO:0000313" key="10">
    <source>
        <dbReference type="Proteomes" id="UP001341297"/>
    </source>
</evidence>
<evidence type="ECO:0000256" key="4">
    <source>
        <dbReference type="PIRSR" id="PIRSR000451-1"/>
    </source>
</evidence>
<comment type="similarity">
    <text evidence="1">Belongs to the thiolase-like superfamily. Chalcone/stilbene synthases family.</text>
</comment>
<dbReference type="Gene3D" id="3.40.47.10">
    <property type="match status" value="2"/>
</dbReference>